<evidence type="ECO:0000313" key="2">
    <source>
        <dbReference type="Proteomes" id="UP000637383"/>
    </source>
</evidence>
<gene>
    <name evidence="1" type="ORF">H6H03_18275</name>
</gene>
<comment type="caution">
    <text evidence="1">The sequence shown here is derived from an EMBL/GenBank/DDBJ whole genome shotgun (WGS) entry which is preliminary data.</text>
</comment>
<organism evidence="1 2">
    <name type="scientific">Nostoc paludosum FACHB-159</name>
    <dbReference type="NCBI Taxonomy" id="2692908"/>
    <lineage>
        <taxon>Bacteria</taxon>
        <taxon>Bacillati</taxon>
        <taxon>Cyanobacteriota</taxon>
        <taxon>Cyanophyceae</taxon>
        <taxon>Nostocales</taxon>
        <taxon>Nostocaceae</taxon>
        <taxon>Nostoc</taxon>
    </lineage>
</organism>
<dbReference type="RefSeq" id="WP_190956479.1">
    <property type="nucleotide sequence ID" value="NZ_JACJTU010000016.1"/>
</dbReference>
<dbReference type="EMBL" id="JACJTU010000016">
    <property type="protein sequence ID" value="MBD2735815.1"/>
    <property type="molecule type" value="Genomic_DNA"/>
</dbReference>
<accession>A0ABR8K8M1</accession>
<proteinExistence type="predicted"/>
<protein>
    <submittedName>
        <fullName evidence="1">Uncharacterized protein</fullName>
    </submittedName>
</protein>
<sequence length="66" mass="7457">MQISYLPLAWLNNIEQSILKKQLIVKLNIPLPQMLASMETAIAPMRCDCSAFFRIVSQVECNSCQA</sequence>
<dbReference type="Proteomes" id="UP000637383">
    <property type="component" value="Unassembled WGS sequence"/>
</dbReference>
<evidence type="ECO:0000313" key="1">
    <source>
        <dbReference type="EMBL" id="MBD2735815.1"/>
    </source>
</evidence>
<reference evidence="1 2" key="1">
    <citation type="journal article" date="2020" name="ISME J.">
        <title>Comparative genomics reveals insights into cyanobacterial evolution and habitat adaptation.</title>
        <authorList>
            <person name="Chen M.Y."/>
            <person name="Teng W.K."/>
            <person name="Zhao L."/>
            <person name="Hu C.X."/>
            <person name="Zhou Y.K."/>
            <person name="Han B.P."/>
            <person name="Song L.R."/>
            <person name="Shu W.S."/>
        </authorList>
    </citation>
    <scope>NUCLEOTIDE SEQUENCE [LARGE SCALE GENOMIC DNA]</scope>
    <source>
        <strain evidence="1 2">FACHB-159</strain>
    </source>
</reference>
<keyword evidence="2" id="KW-1185">Reference proteome</keyword>
<name>A0ABR8K8M1_9NOSO</name>